<feature type="transmembrane region" description="Helical" evidence="8">
    <location>
        <begin position="447"/>
        <end position="468"/>
    </location>
</feature>
<gene>
    <name evidence="10" type="ORF">ACFP73_08370</name>
</gene>
<dbReference type="PROSITE" id="PS51202">
    <property type="entry name" value="RCK_C"/>
    <property type="match status" value="2"/>
</dbReference>
<feature type="transmembrane region" description="Helical" evidence="8">
    <location>
        <begin position="92"/>
        <end position="111"/>
    </location>
</feature>
<dbReference type="InterPro" id="IPR036721">
    <property type="entry name" value="RCK_C_sf"/>
</dbReference>
<evidence type="ECO:0000256" key="1">
    <source>
        <dbReference type="ARBA" id="ARBA00004651"/>
    </source>
</evidence>
<keyword evidence="2 8" id="KW-0813">Transport</keyword>
<dbReference type="NCBIfam" id="NF003440">
    <property type="entry name" value="PRK04972.1"/>
    <property type="match status" value="1"/>
</dbReference>
<dbReference type="InterPro" id="IPR006512">
    <property type="entry name" value="YidE_YbjL"/>
</dbReference>
<feature type="transmembrane region" description="Helical" evidence="8">
    <location>
        <begin position="536"/>
        <end position="559"/>
    </location>
</feature>
<evidence type="ECO:0000256" key="2">
    <source>
        <dbReference type="ARBA" id="ARBA00022448"/>
    </source>
</evidence>
<comment type="subcellular location">
    <subcellularLocation>
        <location evidence="1 8">Cell membrane</location>
        <topology evidence="1 8">Multi-pass membrane protein</topology>
    </subcellularLocation>
</comment>
<evidence type="ECO:0000259" key="9">
    <source>
        <dbReference type="PROSITE" id="PS51202"/>
    </source>
</evidence>
<dbReference type="InterPro" id="IPR050144">
    <property type="entry name" value="AAE_transporter"/>
</dbReference>
<evidence type="ECO:0000256" key="5">
    <source>
        <dbReference type="ARBA" id="ARBA00022737"/>
    </source>
</evidence>
<comment type="similarity">
    <text evidence="8">Belongs to the AAE transporter (TC 2.A.81) family. YbjL subfamily.</text>
</comment>
<keyword evidence="11" id="KW-1185">Reference proteome</keyword>
<evidence type="ECO:0000256" key="3">
    <source>
        <dbReference type="ARBA" id="ARBA00022475"/>
    </source>
</evidence>
<dbReference type="Proteomes" id="UP001596215">
    <property type="component" value="Unassembled WGS sequence"/>
</dbReference>
<evidence type="ECO:0000256" key="8">
    <source>
        <dbReference type="HAMAP-Rule" id="MF_01015"/>
    </source>
</evidence>
<evidence type="ECO:0000256" key="4">
    <source>
        <dbReference type="ARBA" id="ARBA00022692"/>
    </source>
</evidence>
<dbReference type="RefSeq" id="WP_212706729.1">
    <property type="nucleotide sequence ID" value="NZ_BAAAFW010000060.1"/>
</dbReference>
<feature type="domain" description="RCK C-terminal" evidence="9">
    <location>
        <begin position="290"/>
        <end position="373"/>
    </location>
</feature>
<sequence length="561" mass="60638">MNINVVNLLSANDVLLLFVVLSLGLCLGKLRIGSIQLGSSIGVLVMSLLLGQQHFSINTNALSLGFMLFIFCVGVEAGPNFFSIFFRDGKNYFMLASVMVISALLLALGLGKAFHWDIGLTAGMLAGSMTSTPVLVGAGDTLRQSVSDGKQLTLMQDHLSLGYALTYLIGLVSLILGARYLPRLQHQDLPTSAQQIARERGLDADSQRKVFLPVIRAYRVGLELVEWSDGKNLRELGIYRQTGCYIERIRRNGILASPDGDAVLQQGDDISLVGYPDAHARLDPSFRHGKEVFDRELLDMRIVTEEIVVKNHNAVNKRLGKLRLTDHGCFLNRVIRNQIEMPIDDDIILNKGDILQVSGEAKRVKSIADRIGFIAIHSQVTDLLAFCAFFVVGLMIGMITFQFSNFNVGIGNAAGLLFAGIMLGFLRANHPTFGYIPQGALTMVKEFGLMVFMAGVGLSAGSGINHGLGNAGLAMLLCGLLVSLIPVVIAYLFGAYVLRMNRAMLFGALMGARTCAPAMEIITDTARSSIPALGYAGTYAIANVLLTLAGTLIVLLWPLTG</sequence>
<dbReference type="HAMAP" id="MF_01015">
    <property type="entry name" value="YbjL"/>
    <property type="match status" value="1"/>
</dbReference>
<keyword evidence="4 8" id="KW-0812">Transmembrane</keyword>
<feature type="transmembrane region" description="Helical" evidence="8">
    <location>
        <begin position="409"/>
        <end position="426"/>
    </location>
</feature>
<dbReference type="SUPFAM" id="SSF116726">
    <property type="entry name" value="TrkA C-terminal domain-like"/>
    <property type="match status" value="2"/>
</dbReference>
<evidence type="ECO:0000313" key="11">
    <source>
        <dbReference type="Proteomes" id="UP001596215"/>
    </source>
</evidence>
<feature type="transmembrane region" description="Helical" evidence="8">
    <location>
        <begin position="474"/>
        <end position="498"/>
    </location>
</feature>
<dbReference type="NCBIfam" id="TIGR01625">
    <property type="entry name" value="YidE_YbjL_dupl"/>
    <property type="match status" value="2"/>
</dbReference>
<reference evidence="11" key="1">
    <citation type="journal article" date="2019" name="Int. J. Syst. Evol. Microbiol.">
        <title>The Global Catalogue of Microorganisms (GCM) 10K type strain sequencing project: providing services to taxonomists for standard genome sequencing and annotation.</title>
        <authorList>
            <consortium name="The Broad Institute Genomics Platform"/>
            <consortium name="The Broad Institute Genome Sequencing Center for Infectious Disease"/>
            <person name="Wu L."/>
            <person name="Ma J."/>
        </authorList>
    </citation>
    <scope>NUCLEOTIDE SEQUENCE [LARGE SCALE GENOMIC DNA]</scope>
    <source>
        <strain evidence="11">CGMCC 4.1530</strain>
    </source>
</reference>
<dbReference type="Gene3D" id="3.30.70.1450">
    <property type="entry name" value="Regulator of K+ conductance, C-terminal domain"/>
    <property type="match status" value="1"/>
</dbReference>
<dbReference type="InterPro" id="IPR006037">
    <property type="entry name" value="RCK_C"/>
</dbReference>
<comment type="caution">
    <text evidence="10">The sequence shown here is derived from an EMBL/GenBank/DDBJ whole genome shotgun (WGS) entry which is preliminary data.</text>
</comment>
<name>A0ABW1VNM4_9GAMM</name>
<protein>
    <recommendedName>
        <fullName evidence="8">Putative transport protein ACFP73_08370</fullName>
    </recommendedName>
</protein>
<evidence type="ECO:0000256" key="7">
    <source>
        <dbReference type="ARBA" id="ARBA00023136"/>
    </source>
</evidence>
<keyword evidence="3 8" id="KW-1003">Cell membrane</keyword>
<proteinExistence type="inferred from homology"/>
<feature type="transmembrane region" description="Helical" evidence="8">
    <location>
        <begin position="383"/>
        <end position="403"/>
    </location>
</feature>
<feature type="transmembrane region" description="Helical" evidence="8">
    <location>
        <begin position="35"/>
        <end position="55"/>
    </location>
</feature>
<dbReference type="PANTHER" id="PTHR30445:SF10">
    <property type="entry name" value="TRANSPORT PROTEIN YBJL-RELATED"/>
    <property type="match status" value="1"/>
</dbReference>
<dbReference type="Pfam" id="PF06826">
    <property type="entry name" value="Asp-Al_Ex"/>
    <property type="match status" value="2"/>
</dbReference>
<dbReference type="InterPro" id="IPR023017">
    <property type="entry name" value="Transp_YbjL_put"/>
</dbReference>
<keyword evidence="7 8" id="KW-0472">Membrane</keyword>
<feature type="domain" description="RCK C-terminal" evidence="9">
    <location>
        <begin position="202"/>
        <end position="288"/>
    </location>
</feature>
<keyword evidence="5" id="KW-0677">Repeat</keyword>
<feature type="transmembrane region" description="Helical" evidence="8">
    <location>
        <begin position="161"/>
        <end position="181"/>
    </location>
</feature>
<organism evidence="10 11">
    <name type="scientific">Tatumella punctata</name>
    <dbReference type="NCBI Taxonomy" id="399969"/>
    <lineage>
        <taxon>Bacteria</taxon>
        <taxon>Pseudomonadati</taxon>
        <taxon>Pseudomonadota</taxon>
        <taxon>Gammaproteobacteria</taxon>
        <taxon>Enterobacterales</taxon>
        <taxon>Erwiniaceae</taxon>
        <taxon>Tatumella</taxon>
    </lineage>
</organism>
<dbReference type="Pfam" id="PF02080">
    <property type="entry name" value="TrkA_C"/>
    <property type="match status" value="2"/>
</dbReference>
<dbReference type="PANTHER" id="PTHR30445">
    <property type="entry name" value="K(+)_H(+) ANTIPORTER SUBUNIT KHTT"/>
    <property type="match status" value="1"/>
</dbReference>
<keyword evidence="6 8" id="KW-1133">Transmembrane helix</keyword>
<dbReference type="EMBL" id="JBHSUC010000008">
    <property type="protein sequence ID" value="MFC6362113.1"/>
    <property type="molecule type" value="Genomic_DNA"/>
</dbReference>
<feature type="transmembrane region" description="Helical" evidence="8">
    <location>
        <begin position="61"/>
        <end position="85"/>
    </location>
</feature>
<accession>A0ABW1VNM4</accession>
<evidence type="ECO:0000313" key="10">
    <source>
        <dbReference type="EMBL" id="MFC6362113.1"/>
    </source>
</evidence>
<feature type="transmembrane region" description="Helical" evidence="8">
    <location>
        <begin position="6"/>
        <end position="28"/>
    </location>
</feature>
<evidence type="ECO:0000256" key="6">
    <source>
        <dbReference type="ARBA" id="ARBA00022989"/>
    </source>
</evidence>